<evidence type="ECO:0000256" key="2">
    <source>
        <dbReference type="SAM" id="MobiDB-lite"/>
    </source>
</evidence>
<dbReference type="STRING" id="60175.A0A1V6X3R7"/>
<dbReference type="AlphaFoldDB" id="A0A1V6X3R7"/>
<accession>A0A1V6X3R7</accession>
<organism evidence="4 5">
    <name type="scientific">Penicillium nalgiovense</name>
    <dbReference type="NCBI Taxonomy" id="60175"/>
    <lineage>
        <taxon>Eukaryota</taxon>
        <taxon>Fungi</taxon>
        <taxon>Dikarya</taxon>
        <taxon>Ascomycota</taxon>
        <taxon>Pezizomycotina</taxon>
        <taxon>Eurotiomycetes</taxon>
        <taxon>Eurotiomycetidae</taxon>
        <taxon>Eurotiales</taxon>
        <taxon>Aspergillaceae</taxon>
        <taxon>Penicillium</taxon>
    </lineage>
</organism>
<comment type="caution">
    <text evidence="4">The sequence shown here is derived from an EMBL/GenBank/DDBJ whole genome shotgun (WGS) entry which is preliminary data.</text>
</comment>
<reference evidence="5" key="1">
    <citation type="journal article" date="2017" name="Nat. Microbiol.">
        <title>Global analysis of biosynthetic gene clusters reveals vast potential of secondary metabolite production in Penicillium species.</title>
        <authorList>
            <person name="Nielsen J.C."/>
            <person name="Grijseels S."/>
            <person name="Prigent S."/>
            <person name="Ji B."/>
            <person name="Dainat J."/>
            <person name="Nielsen K.F."/>
            <person name="Frisvad J.C."/>
            <person name="Workman M."/>
            <person name="Nielsen J."/>
        </authorList>
    </citation>
    <scope>NUCLEOTIDE SEQUENCE [LARGE SCALE GENOMIC DNA]</scope>
    <source>
        <strain evidence="5">IBT 13039</strain>
    </source>
</reference>
<evidence type="ECO:0000313" key="4">
    <source>
        <dbReference type="EMBL" id="OQE69718.1"/>
    </source>
</evidence>
<dbReference type="GO" id="GO:0003824">
    <property type="term" value="F:catalytic activity"/>
    <property type="evidence" value="ECO:0007669"/>
    <property type="project" value="InterPro"/>
</dbReference>
<evidence type="ECO:0000256" key="1">
    <source>
        <dbReference type="SAM" id="Coils"/>
    </source>
</evidence>
<evidence type="ECO:0000259" key="3">
    <source>
        <dbReference type="Pfam" id="PF14529"/>
    </source>
</evidence>
<dbReference type="Proteomes" id="UP000191691">
    <property type="component" value="Unassembled WGS sequence"/>
</dbReference>
<dbReference type="PANTHER" id="PTHR33273">
    <property type="entry name" value="DOMAIN-CONTAINING PROTEIN, PUTATIVE-RELATED"/>
    <property type="match status" value="1"/>
</dbReference>
<dbReference type="InterPro" id="IPR036691">
    <property type="entry name" value="Endo/exonu/phosph_ase_sf"/>
</dbReference>
<name>A0A1V6X3R7_PENNA</name>
<sequence>MADPPTGAPEPLATTTTRRGTGIVGTENLAPTTTVRTRRHARVESEQTHAAPEPVELTNTGTSTGRVTTREIWQIIVYLQHTIEEQTTLIRATGTELREVKDNQNELQTQNEKLQEEIAALRSTDNPQPRETRRQTDKDKNCIRISTQRSVTEALGADNNGDAFGRYLPTPAANAHIRTALSKTLSTQDAQVAGIGTTKTGYLTELGNDTRLVKPRFGVAVHYIPTFGLDLENRKTEAIEKIANENDLTDRGFRIEDIAWLKKRDKELGTFASIGIWFDLLEAAEWMLDNGLLIDQRHGTPIAMLDNNLRILQLNTMKSRAGMEALINDHQSQKLDVLLIQEPSITAYRTYVNHSALIYVNRKLSTSSHRQVRCNHPDLTAIKVWTADSQILIFSVYIPPVPMHTPDGASAEATLSAIHDTIQNVTRDDSRTFSLILAGDFNRHHPAWGSNHIQPRFIEDAGELINFFHDYGLQSCLPRGTATFWSLSHPGRSSTIDQTVTNRPDLLFKCHLYHDNYGSDHRGTYSEWYLQARRNPTSKTRKAYDRAD</sequence>
<protein>
    <recommendedName>
        <fullName evidence="3">Endonuclease/exonuclease/phosphatase domain-containing protein</fullName>
    </recommendedName>
</protein>
<proteinExistence type="predicted"/>
<dbReference type="Gene3D" id="3.60.10.10">
    <property type="entry name" value="Endonuclease/exonuclease/phosphatase"/>
    <property type="match status" value="1"/>
</dbReference>
<dbReference type="InterPro" id="IPR005135">
    <property type="entry name" value="Endo/exonuclease/phosphatase"/>
</dbReference>
<dbReference type="PANTHER" id="PTHR33273:SF4">
    <property type="entry name" value="ENDONUCLEASE_EXONUCLEASE_PHOSPHATASE DOMAIN-CONTAINING PROTEIN"/>
    <property type="match status" value="1"/>
</dbReference>
<dbReference type="Pfam" id="PF14529">
    <property type="entry name" value="Exo_endo_phos_2"/>
    <property type="match status" value="1"/>
</dbReference>
<dbReference type="SUPFAM" id="SSF56219">
    <property type="entry name" value="DNase I-like"/>
    <property type="match status" value="1"/>
</dbReference>
<dbReference type="OMA" id="SECNGRR"/>
<evidence type="ECO:0000313" key="5">
    <source>
        <dbReference type="Proteomes" id="UP000191691"/>
    </source>
</evidence>
<feature type="coiled-coil region" evidence="1">
    <location>
        <begin position="97"/>
        <end position="124"/>
    </location>
</feature>
<feature type="domain" description="Endonuclease/exonuclease/phosphatase" evidence="3">
    <location>
        <begin position="391"/>
        <end position="524"/>
    </location>
</feature>
<dbReference type="EMBL" id="MOOB01000129">
    <property type="protein sequence ID" value="OQE69718.1"/>
    <property type="molecule type" value="Genomic_DNA"/>
</dbReference>
<keyword evidence="1" id="KW-0175">Coiled coil</keyword>
<gene>
    <name evidence="4" type="ORF">PENNAL_c0129G05440</name>
</gene>
<keyword evidence="5" id="KW-1185">Reference proteome</keyword>
<feature type="region of interest" description="Disordered" evidence="2">
    <location>
        <begin position="1"/>
        <end position="62"/>
    </location>
</feature>